<dbReference type="RefSeq" id="WP_137049431.1">
    <property type="nucleotide sequence ID" value="NZ_CP039749.1"/>
</dbReference>
<dbReference type="SUPFAM" id="SSF51126">
    <property type="entry name" value="Pectin lyase-like"/>
    <property type="match status" value="1"/>
</dbReference>
<dbReference type="SMART" id="SM00912">
    <property type="entry name" value="Haemagg_act"/>
    <property type="match status" value="1"/>
</dbReference>
<keyword evidence="2" id="KW-0964">Secreted</keyword>
<dbReference type="NCBIfam" id="TIGR01901">
    <property type="entry name" value="adhes_NPXG"/>
    <property type="match status" value="1"/>
</dbReference>
<sequence>MVRPDSQRGKRTSSKAGREGRFVLAASSTLMFAIASINAAMAAPTGAQFNPNEIKISQQGKTTLIDQSTQRAIINWKGFDVSADEAVRFNQPGVTSSTLNRVTAGQESVIAGRISAPGQVIIYNSNGVVFSGSAKVDVGSLITTTANISDEHFRQGKLIFDQPGNPDARIVNDGSISVAEKGLAAFVAPSVANNGVINARLGTVAMAAGNAATIDLYGDGLVSIAVTDPVTRKPQDAQALVSNGGAIQADGGSVLITAEQASRVVDNAVNLSGVILARGTEVREGSVALVSKSGDIQIAGKIDVSGPKNGGDVLVSGQQVALASTASIDARGAAQGGSVRIGGDFQGRGELPRAKNATLAKGASIDVSATGKGNGGLAVVWSDGNTRMDGRILARGGAQGGNGGLVETSGKVNLSIADSAYVSVAAPYGNGGTWLLDPTTLRIVASGGTSGSVGGANGASGDATVNASVVTGALAGGKVTLSASDRLSVEAPLITSNLGGASRGLELIATGPAGAVDISAPILFRNGSLAIRAGGNINFLSGGTPQTSGIVDLGSGTLWMQTSTAGKISQQAGTALIAANLAGRAGSIDLASWDNYAGNLALQTFNGTLKYRQSNATGVTTSGTVFDPFINQSMTGTAQNIVSSVGTRILEANSVGTTGNYTLTADGNSEFDRLVFTALPYRRVSGSASFPTNDSSDYLVTNLRYQVNGSNVTATPNGGAPSGFTVAAGNGSVTTWTGNWGTSWGVKGFGGVIGVTDELQYDVGTGLTEELIFGLGGKTSRVDTRLDLFMREGAFNSFAERAQVEMFKTTTTAGDILSRQQTATLTANDATRVYGDVNPTLTATMSGINAIDAYVNSQFNDLYQATASTTATQASNVGQYAITGNANGSEYFSQRYQLVRQDGKLTVTPAQLIVSADAKTKVYGDADPTLTYQVSGLKNSDTAAGVLSGNLGRVAGENVGNYGILQGGLGLNTANYTLSYVGNDLRITPAQLNVIADAKTKVYGDLDPALTYQVSGLKRGDTAGAVLNGGSLNRVAGENVGVYGINQGGLGLVSSNYTLNYQGNNLTITKALLNVIADAKTKVYGDADPSLTYQVSGLKNGDTAGAVLNGGSLSRVAGENVGVYGINQGGLGLVSANYDLSYQGNNLTITKALLNVIADAKTKVYGDADPSLTYQVSGLKNGDTAGAVLNGGGLVRVSGENVGNYAIQQGGLGLVSGNYDLAYQGNNLTITKALLNVIADAKTKVYGDADPSLTYQVSGLKNGDTAGSILTGGLNRAAGENVGVYGINQGDLALNSGNYDLSYQGNNLTITKALLNVIADAKTKVYGDADPSLTYQVSGLKNGDTAGAVLNGGSLSRVAGENVGVYGINQGGLGLVSANYDLNYQGNNLTITKALLNVIADAKTKVYGDADPSLTYQVSGLKNGDTAGAVLNGGGLVRVSGENVGNYAIQQGGLGLVSGNYDLAYQGNNLTITKALLNVIADAKTKVYGDADPSLTYQVSGLKNGDSAGSILTGGLNRAAGENVGVYGINQGDLALNSGNYDLSYQGNNLTITKALLNVIADAKTKVYGDADPALTYQVSGLKNGDTAGAVLNGGSLSRVAGENVGVYGINQGGLALNSGNYDLSYQGNNLTITKALLNVIADGKTKVYGDADPSLTYQVSGLKNGDSAGSILTGGLNRVAGENVGVYGINQGDLALNSGNYDLSYQGNNLTITKALLNVIADGKTKVYGDADPSLTYQVSGLKNGDSAGSILTGGLNRVAGENVGVYGINQGDLALNSGNYDLSYQGNNLTITKALLNVIADAKTKVYGDADPSLTYQVSGLKNGDTAGAVLNGGSLSRVAGENVGVYGINQGGLGLVSGNYDLAYQGNNLTITKALLNVIADGKTKVYGDADPSLTYQVSGLKNGDSAGSILTGGLNRDAGENVGVYGINQGDLALNSGNYDLSYQGNNLTITKALLNVIADAKTKVYGDADPSLTYQVSGLKNGDTAGAVLNGGSLSRVAGENVGVYGINQGGLGLVSGNYDLAYQGNNLTITKALLNVIADGKTKVYGDADPSLTYQVSGLKNGDSAGSILTGGLNRDAGENVGVYGINQGGLVLTSGNYDLAYQGNDLTITKALLNVFADAKSKQVGTADPALTYQVSGLKNGDSAGQVLAGGLGRVGGEAVGQYDILQGGLALTSGNYQLNYQGNLLSILPLPVTPGDLGQLAALSDLRELQKGRDPDTPGDAVYRTTTLENPFLENPFLRAYALGMDVSDPNLLPATAAGPAEDASAKRVGQFTDRPLRAEAESGAGCSNQSYLADYWSCFNKPLNF</sequence>
<feature type="domain" description="Filamentous haemagglutinin FhaB/tRNA nuclease CdiA-like TPS" evidence="5">
    <location>
        <begin position="40"/>
        <end position="152"/>
    </location>
</feature>
<comment type="subcellular location">
    <subcellularLocation>
        <location evidence="1">Secreted</location>
    </subcellularLocation>
</comment>
<accession>A0A5E5QZF1</accession>
<reference evidence="6" key="1">
    <citation type="submission" date="2019-09" db="EMBL/GenBank/DDBJ databases">
        <authorList>
            <person name="Gross C."/>
            <person name="Bohn E."/>
        </authorList>
    </citation>
    <scope>NUCLEOTIDE SEQUENCE</scope>
    <source>
        <strain evidence="6">ID40</strain>
    </source>
</reference>
<dbReference type="InterPro" id="IPR050909">
    <property type="entry name" value="Bact_Autotransporter_VF"/>
</dbReference>
<dbReference type="InterPro" id="IPR011050">
    <property type="entry name" value="Pectin_lyase_fold/virulence"/>
</dbReference>
<dbReference type="PANTHER" id="PTHR12338:SF8">
    <property type="entry name" value="HEME_HEMOPEXIN-BINDING PROTEIN"/>
    <property type="match status" value="1"/>
</dbReference>
<dbReference type="InterPro" id="IPR012334">
    <property type="entry name" value="Pectin_lyas_fold"/>
</dbReference>
<dbReference type="InterPro" id="IPR008638">
    <property type="entry name" value="FhaB/CdiA-like_TPS"/>
</dbReference>
<feature type="signal peptide" evidence="4">
    <location>
        <begin position="1"/>
        <end position="42"/>
    </location>
</feature>
<protein>
    <submittedName>
        <fullName evidence="6">Heme/hemopexin-binding protein</fullName>
    </submittedName>
</protein>
<evidence type="ECO:0000256" key="4">
    <source>
        <dbReference type="SAM" id="SignalP"/>
    </source>
</evidence>
<gene>
    <name evidence="6" type="primary">hxuA_3</name>
    <name evidence="6" type="ORF">TUEID40_02547</name>
</gene>
<evidence type="ECO:0000256" key="1">
    <source>
        <dbReference type="ARBA" id="ARBA00004613"/>
    </source>
</evidence>
<dbReference type="EMBL" id="LR700248">
    <property type="protein sequence ID" value="VVH81375.1"/>
    <property type="molecule type" value="Genomic_DNA"/>
</dbReference>
<name>A0A5E5QZF1_PSEAI</name>
<dbReference type="Pfam" id="PF18676">
    <property type="entry name" value="MBG_2"/>
    <property type="match status" value="17"/>
</dbReference>
<dbReference type="GO" id="GO:0005576">
    <property type="term" value="C:extracellular region"/>
    <property type="evidence" value="ECO:0007669"/>
    <property type="project" value="UniProtKB-SubCell"/>
</dbReference>
<evidence type="ECO:0000259" key="5">
    <source>
        <dbReference type="SMART" id="SM00912"/>
    </source>
</evidence>
<evidence type="ECO:0000313" key="6">
    <source>
        <dbReference type="EMBL" id="VVH81375.1"/>
    </source>
</evidence>
<dbReference type="Gene3D" id="2.160.20.10">
    <property type="entry name" value="Single-stranded right-handed beta-helix, Pectin lyase-like"/>
    <property type="match status" value="1"/>
</dbReference>
<evidence type="ECO:0000256" key="3">
    <source>
        <dbReference type="ARBA" id="ARBA00022729"/>
    </source>
</evidence>
<evidence type="ECO:0000256" key="2">
    <source>
        <dbReference type="ARBA" id="ARBA00022525"/>
    </source>
</evidence>
<dbReference type="Gene3D" id="3.30.160.710">
    <property type="match status" value="7"/>
</dbReference>
<dbReference type="PANTHER" id="PTHR12338">
    <property type="entry name" value="AUTOTRANSPORTER"/>
    <property type="match status" value="1"/>
</dbReference>
<proteinExistence type="predicted"/>
<organism evidence="6">
    <name type="scientific">Pseudomonas aeruginosa</name>
    <dbReference type="NCBI Taxonomy" id="287"/>
    <lineage>
        <taxon>Bacteria</taxon>
        <taxon>Pseudomonadati</taxon>
        <taxon>Pseudomonadota</taxon>
        <taxon>Gammaproteobacteria</taxon>
        <taxon>Pseudomonadales</taxon>
        <taxon>Pseudomonadaceae</taxon>
        <taxon>Pseudomonas</taxon>
    </lineage>
</organism>
<dbReference type="FunFam" id="2.160.20.10:FF:000109">
    <property type="entry name" value="Hemagglutination activity domain protein"/>
    <property type="match status" value="1"/>
</dbReference>
<feature type="chain" id="PRO_5022990999" evidence="4">
    <location>
        <begin position="43"/>
        <end position="2314"/>
    </location>
</feature>
<keyword evidence="3 4" id="KW-0732">Signal</keyword>
<dbReference type="InterPro" id="IPR041286">
    <property type="entry name" value="MBG_2"/>
</dbReference>
<dbReference type="Pfam" id="PF05860">
    <property type="entry name" value="TPS"/>
    <property type="match status" value="1"/>
</dbReference>